<dbReference type="InterPro" id="IPR045584">
    <property type="entry name" value="Pilin-like"/>
</dbReference>
<name>A0A2M7W7L9_9BACT</name>
<evidence type="ECO:0000313" key="4">
    <source>
        <dbReference type="EMBL" id="PJA22966.1"/>
    </source>
</evidence>
<proteinExistence type="predicted"/>
<dbReference type="Proteomes" id="UP000228627">
    <property type="component" value="Unassembled WGS sequence"/>
</dbReference>
<dbReference type="AlphaFoldDB" id="A0A2M7W7L9"/>
<keyword evidence="2" id="KW-0812">Transmembrane</keyword>
<dbReference type="GO" id="GO:0015628">
    <property type="term" value="P:protein secretion by the type II secretion system"/>
    <property type="evidence" value="ECO:0007669"/>
    <property type="project" value="InterPro"/>
</dbReference>
<dbReference type="Pfam" id="PF08334">
    <property type="entry name" value="T2SSG"/>
    <property type="match status" value="1"/>
</dbReference>
<dbReference type="InterPro" id="IPR012902">
    <property type="entry name" value="N_methyl_site"/>
</dbReference>
<keyword evidence="2" id="KW-1133">Transmembrane helix</keyword>
<accession>A0A2M7W7L9</accession>
<evidence type="ECO:0000256" key="1">
    <source>
        <dbReference type="ARBA" id="ARBA00022481"/>
    </source>
</evidence>
<organism evidence="4 5">
    <name type="scientific">Candidatus Beckwithbacteria bacterium CG_4_10_14_0_2_um_filter_47_25</name>
    <dbReference type="NCBI Taxonomy" id="1974493"/>
    <lineage>
        <taxon>Bacteria</taxon>
        <taxon>Candidatus Beckwithiibacteriota</taxon>
    </lineage>
</organism>
<gene>
    <name evidence="4" type="ORF">COX59_01615</name>
</gene>
<protein>
    <recommendedName>
        <fullName evidence="3">Type II secretion system protein GspG C-terminal domain-containing protein</fullName>
    </recommendedName>
</protein>
<keyword evidence="1" id="KW-0488">Methylation</keyword>
<dbReference type="SUPFAM" id="SSF54523">
    <property type="entry name" value="Pili subunits"/>
    <property type="match status" value="1"/>
</dbReference>
<reference evidence="5" key="1">
    <citation type="submission" date="2017-09" db="EMBL/GenBank/DDBJ databases">
        <title>Depth-based differentiation of microbial function through sediment-hosted aquifers and enrichment of novel symbionts in the deep terrestrial subsurface.</title>
        <authorList>
            <person name="Probst A.J."/>
            <person name="Ladd B."/>
            <person name="Jarett J.K."/>
            <person name="Geller-Mcgrath D.E."/>
            <person name="Sieber C.M.K."/>
            <person name="Emerson J.B."/>
            <person name="Anantharaman K."/>
            <person name="Thomas B.C."/>
            <person name="Malmstrom R."/>
            <person name="Stieglmeier M."/>
            <person name="Klingl A."/>
            <person name="Woyke T."/>
            <person name="Ryan C.M."/>
            <person name="Banfield J.F."/>
        </authorList>
    </citation>
    <scope>NUCLEOTIDE SEQUENCE [LARGE SCALE GENOMIC DNA]</scope>
</reference>
<feature type="domain" description="Type II secretion system protein GspG C-terminal" evidence="3">
    <location>
        <begin position="46"/>
        <end position="124"/>
    </location>
</feature>
<dbReference type="GO" id="GO:0015627">
    <property type="term" value="C:type II protein secretion system complex"/>
    <property type="evidence" value="ECO:0007669"/>
    <property type="project" value="InterPro"/>
</dbReference>
<dbReference type="Gene3D" id="3.30.700.10">
    <property type="entry name" value="Glycoprotein, Type 4 Pilin"/>
    <property type="match status" value="1"/>
</dbReference>
<dbReference type="PROSITE" id="PS00409">
    <property type="entry name" value="PROKAR_NTER_METHYL"/>
    <property type="match status" value="1"/>
</dbReference>
<evidence type="ECO:0000256" key="2">
    <source>
        <dbReference type="SAM" id="Phobius"/>
    </source>
</evidence>
<dbReference type="NCBIfam" id="TIGR02532">
    <property type="entry name" value="IV_pilin_GFxxxE"/>
    <property type="match status" value="1"/>
</dbReference>
<dbReference type="EMBL" id="PFQG01000062">
    <property type="protein sequence ID" value="PJA22966.1"/>
    <property type="molecule type" value="Genomic_DNA"/>
</dbReference>
<dbReference type="InterPro" id="IPR013545">
    <property type="entry name" value="T2SS_protein-GspG_C"/>
</dbReference>
<sequence>MFSQSAIKKSLPGVCRGFTLIEILVTISIIALLTMIGVTNFRVANQKARDGRRQGDLEQIKAALELYRTDAGLYPTTSTWLPAGGGGTLTYGTTTYMESTPDDPISARKYYYITPDAGKTYRLCAALELTTTGSCTGNPSCGTEVTCNYQIASPL</sequence>
<feature type="transmembrane region" description="Helical" evidence="2">
    <location>
        <begin position="20"/>
        <end position="43"/>
    </location>
</feature>
<evidence type="ECO:0000259" key="3">
    <source>
        <dbReference type="Pfam" id="PF08334"/>
    </source>
</evidence>
<dbReference type="Pfam" id="PF07963">
    <property type="entry name" value="N_methyl"/>
    <property type="match status" value="1"/>
</dbReference>
<dbReference type="InterPro" id="IPR000983">
    <property type="entry name" value="Bac_GSPG_pilin"/>
</dbReference>
<evidence type="ECO:0000313" key="5">
    <source>
        <dbReference type="Proteomes" id="UP000228627"/>
    </source>
</evidence>
<comment type="caution">
    <text evidence="4">The sequence shown here is derived from an EMBL/GenBank/DDBJ whole genome shotgun (WGS) entry which is preliminary data.</text>
</comment>
<dbReference type="PRINTS" id="PR00813">
    <property type="entry name" value="BCTERIALGSPG"/>
</dbReference>
<keyword evidence="2" id="KW-0472">Membrane</keyword>